<dbReference type="AlphaFoldDB" id="A0A1H5YMY1"/>
<gene>
    <name evidence="1" type="ORF">SAMN04488244_109161</name>
</gene>
<keyword evidence="1" id="KW-0131">Cell cycle</keyword>
<dbReference type="InterPro" id="IPR027417">
    <property type="entry name" value="P-loop_NTPase"/>
</dbReference>
<proteinExistence type="predicted"/>
<evidence type="ECO:0000313" key="1">
    <source>
        <dbReference type="EMBL" id="SEG24992.1"/>
    </source>
</evidence>
<dbReference type="OrthoDB" id="5898548at2"/>
<dbReference type="RefSeq" id="WP_103880451.1">
    <property type="nucleotide sequence ID" value="NZ_FNVG01000009.1"/>
</dbReference>
<name>A0A1H5YMY1_9VIBR</name>
<reference evidence="2" key="1">
    <citation type="submission" date="2016-10" db="EMBL/GenBank/DDBJ databases">
        <authorList>
            <person name="Varghese N."/>
            <person name="Submissions S."/>
        </authorList>
    </citation>
    <scope>NUCLEOTIDE SEQUENCE [LARGE SCALE GENOMIC DNA]</scope>
    <source>
        <strain evidence="2">CGMCC 1.7062</strain>
    </source>
</reference>
<dbReference type="Proteomes" id="UP000236721">
    <property type="component" value="Unassembled WGS sequence"/>
</dbReference>
<evidence type="ECO:0000313" key="2">
    <source>
        <dbReference type="Proteomes" id="UP000236721"/>
    </source>
</evidence>
<dbReference type="GO" id="GO:0051301">
    <property type="term" value="P:cell division"/>
    <property type="evidence" value="ECO:0007669"/>
    <property type="project" value="UniProtKB-KW"/>
</dbReference>
<keyword evidence="2" id="KW-1185">Reference proteome</keyword>
<organism evidence="1 2">
    <name type="scientific">Vibrio hangzhouensis</name>
    <dbReference type="NCBI Taxonomy" id="462991"/>
    <lineage>
        <taxon>Bacteria</taxon>
        <taxon>Pseudomonadati</taxon>
        <taxon>Pseudomonadota</taxon>
        <taxon>Gammaproteobacteria</taxon>
        <taxon>Vibrionales</taxon>
        <taxon>Vibrionaceae</taxon>
        <taxon>Vibrio</taxon>
    </lineage>
</organism>
<sequence length="136" mass="15472">MLHNNSMRSQYNVSGQYGVFDGRVNTQHIGRIEDEILEKVSQLTSKPQWILLTAECPRPSVSQIMHFHKLGNHMVQMKPSVNLSQYQVVEKAIRSGNACAVIANGSFSQDEQRRLSSLATHYHCEVIFLSLESYLH</sequence>
<dbReference type="EMBL" id="FNVG01000009">
    <property type="protein sequence ID" value="SEG24992.1"/>
    <property type="molecule type" value="Genomic_DNA"/>
</dbReference>
<protein>
    <submittedName>
        <fullName evidence="1">Cell division inhibitor SulA</fullName>
    </submittedName>
</protein>
<dbReference type="Gene3D" id="3.40.50.300">
    <property type="entry name" value="P-loop containing nucleotide triphosphate hydrolases"/>
    <property type="match status" value="1"/>
</dbReference>
<keyword evidence="1" id="KW-0132">Cell division</keyword>
<accession>A0A1H5YMY1</accession>